<dbReference type="InterPro" id="IPR009060">
    <property type="entry name" value="UBA-like_sf"/>
</dbReference>
<dbReference type="PANTHER" id="PTHR12948">
    <property type="entry name" value="NEDD8 ULTIMATE BUSTER-1 BS4 PROTEIN"/>
    <property type="match status" value="1"/>
</dbReference>
<evidence type="ECO:0000256" key="1">
    <source>
        <dbReference type="SAM" id="MobiDB-lite"/>
    </source>
</evidence>
<dbReference type="OMA" id="VWAAYKL"/>
<dbReference type="SUPFAM" id="SSF46934">
    <property type="entry name" value="UBA-like"/>
    <property type="match status" value="2"/>
</dbReference>
<dbReference type="InterPro" id="IPR029071">
    <property type="entry name" value="Ubiquitin-like_domsf"/>
</dbReference>
<feature type="domain" description="UBA" evidence="2">
    <location>
        <begin position="391"/>
        <end position="431"/>
    </location>
</feature>
<gene>
    <name evidence="4" type="ORF">SEVIR_7G271800v2</name>
</gene>
<name>A0A4U6U9E7_SETVI</name>
<feature type="region of interest" description="Disordered" evidence="1">
    <location>
        <begin position="548"/>
        <end position="616"/>
    </location>
</feature>
<organism evidence="4 5">
    <name type="scientific">Setaria viridis</name>
    <name type="common">Green bristlegrass</name>
    <name type="synonym">Setaria italica subsp. viridis</name>
    <dbReference type="NCBI Taxonomy" id="4556"/>
    <lineage>
        <taxon>Eukaryota</taxon>
        <taxon>Viridiplantae</taxon>
        <taxon>Streptophyta</taxon>
        <taxon>Embryophyta</taxon>
        <taxon>Tracheophyta</taxon>
        <taxon>Spermatophyta</taxon>
        <taxon>Magnoliopsida</taxon>
        <taxon>Liliopsida</taxon>
        <taxon>Poales</taxon>
        <taxon>Poaceae</taxon>
        <taxon>PACMAD clade</taxon>
        <taxon>Panicoideae</taxon>
        <taxon>Panicodae</taxon>
        <taxon>Paniceae</taxon>
        <taxon>Cenchrinae</taxon>
        <taxon>Setaria</taxon>
    </lineage>
</organism>
<dbReference type="InterPro" id="IPR039749">
    <property type="entry name" value="NUB1"/>
</dbReference>
<evidence type="ECO:0000259" key="3">
    <source>
        <dbReference type="PROSITE" id="PS50053"/>
    </source>
</evidence>
<evidence type="ECO:0008006" key="6">
    <source>
        <dbReference type="Google" id="ProtNLM"/>
    </source>
</evidence>
<dbReference type="InterPro" id="IPR000626">
    <property type="entry name" value="Ubiquitin-like_dom"/>
</dbReference>
<evidence type="ECO:0000313" key="5">
    <source>
        <dbReference type="Proteomes" id="UP000298652"/>
    </source>
</evidence>
<dbReference type="PROSITE" id="PS50053">
    <property type="entry name" value="UBIQUITIN_2"/>
    <property type="match status" value="1"/>
</dbReference>
<dbReference type="Gramene" id="TKW06907">
    <property type="protein sequence ID" value="TKW06907"/>
    <property type="gene ID" value="SEVIR_7G271800v2"/>
</dbReference>
<dbReference type="EMBL" id="CM016558">
    <property type="protein sequence ID" value="TKW06907.1"/>
    <property type="molecule type" value="Genomic_DNA"/>
</dbReference>
<protein>
    <recommendedName>
        <fullName evidence="6">UBA domain-containing protein</fullName>
    </recommendedName>
</protein>
<feature type="compositionally biased region" description="Low complexity" evidence="1">
    <location>
        <begin position="521"/>
        <end position="531"/>
    </location>
</feature>
<feature type="region of interest" description="Disordered" evidence="1">
    <location>
        <begin position="18"/>
        <end position="38"/>
    </location>
</feature>
<dbReference type="SMART" id="SM00165">
    <property type="entry name" value="UBA"/>
    <property type="match status" value="2"/>
</dbReference>
<evidence type="ECO:0000259" key="2">
    <source>
        <dbReference type="PROSITE" id="PS50030"/>
    </source>
</evidence>
<feature type="region of interest" description="Disordered" evidence="1">
    <location>
        <begin position="511"/>
        <end position="531"/>
    </location>
</feature>
<feature type="compositionally biased region" description="Acidic residues" evidence="1">
    <location>
        <begin position="598"/>
        <end position="616"/>
    </location>
</feature>
<dbReference type="Gene3D" id="1.10.8.10">
    <property type="entry name" value="DNA helicase RuvA subunit, C-terminal domain"/>
    <property type="match status" value="1"/>
</dbReference>
<feature type="domain" description="Ubiquitin-like" evidence="3">
    <location>
        <begin position="123"/>
        <end position="172"/>
    </location>
</feature>
<evidence type="ECO:0000313" key="4">
    <source>
        <dbReference type="EMBL" id="TKW06907.1"/>
    </source>
</evidence>
<accession>A0A4U6U9E7</accession>
<proteinExistence type="predicted"/>
<dbReference type="PROSITE" id="PS50030">
    <property type="entry name" value="UBA"/>
    <property type="match status" value="2"/>
</dbReference>
<reference evidence="4" key="1">
    <citation type="submission" date="2019-03" db="EMBL/GenBank/DDBJ databases">
        <title>WGS assembly of Setaria viridis.</title>
        <authorList>
            <person name="Huang P."/>
            <person name="Jenkins J."/>
            <person name="Grimwood J."/>
            <person name="Barry K."/>
            <person name="Healey A."/>
            <person name="Mamidi S."/>
            <person name="Sreedasyam A."/>
            <person name="Shu S."/>
            <person name="Feldman M."/>
            <person name="Wu J."/>
            <person name="Yu Y."/>
            <person name="Chen C."/>
            <person name="Johnson J."/>
            <person name="Rokhsar D."/>
            <person name="Baxter I."/>
            <person name="Schmutz J."/>
            <person name="Brutnell T."/>
            <person name="Kellogg E."/>
        </authorList>
    </citation>
    <scope>NUCLEOTIDE SEQUENCE [LARGE SCALE GENOMIC DNA]</scope>
</reference>
<feature type="domain" description="UBA" evidence="2">
    <location>
        <begin position="463"/>
        <end position="503"/>
    </location>
</feature>
<dbReference type="SUPFAM" id="SSF54236">
    <property type="entry name" value="Ubiquitin-like"/>
    <property type="match status" value="1"/>
</dbReference>
<dbReference type="GO" id="GO:0031593">
    <property type="term" value="F:polyubiquitin modification-dependent protein binding"/>
    <property type="evidence" value="ECO:0007669"/>
    <property type="project" value="UniProtKB-ARBA"/>
</dbReference>
<keyword evidence="5" id="KW-1185">Reference proteome</keyword>
<dbReference type="AlphaFoldDB" id="A0A4U6U9E7"/>
<sequence length="678" mass="74366">MGEFPACFAFLSSPLSLPSPRDPESQILRKARSSRLAPKEDGMIQPANCFYSRPLRIYGTDIYTPHIGAPKSHRKTIGAPKHSSQLLRSTPMASDEAPAPAADRIRVVGKWVGALEVDLGAWTVPMLRAEVARRVGDGVDPERVGLIFGGRVLKDDPPASLRESGLKGNAKVLSSLTSPDRAKEIAAEAAEAKAEEEHAARLVRLWDAAKALSQRHTDGSFLEDEDYNLDLEDQSGQKVMFGSVDDMKALKMALMLHQKGKTQMKKKMYKEALDVLIMAEEAFSLCDSKLIEKVDNVPMLQLDIVWCYFVLRDVSCLEVAGTRLEKARVGFERSHGKDSSRFRILQAGRQADLAIYVRLELLEGVVAYYNGRTEKARGSLTSAQAKYLQLQVPDEAISMLMDMGYEARSAKRALKMTGYDIQSSVDLLCEEREKKIRRKEEDRERQREILEQMKYGKTPMNKAVDLQKLKGLTTIGFEKYLAAEALRINENDAEKALDLLTNPEQNCILQSKIQAKRSRASRGIGAGSSSSRAAAARTGLINNSQAFASAPPHAVDGNAPPHAGDGNPPEGNDANGNLPEGNDADGNPPEGNDAQFLDSEEAMNNEETENEDVDMTDEVAVDDEDTNSHPVPARDVSMESELAHDLTGDALDDYDIEVSDEGQAIAEYLSLLESAASS</sequence>
<dbReference type="GO" id="GO:2000058">
    <property type="term" value="P:regulation of ubiquitin-dependent protein catabolic process"/>
    <property type="evidence" value="ECO:0007669"/>
    <property type="project" value="TreeGrafter"/>
</dbReference>
<dbReference type="Proteomes" id="UP000298652">
    <property type="component" value="Chromosome 7"/>
</dbReference>
<dbReference type="Pfam" id="PF00627">
    <property type="entry name" value="UBA"/>
    <property type="match status" value="1"/>
</dbReference>
<feature type="region of interest" description="Disordered" evidence="1">
    <location>
        <begin position="621"/>
        <end position="640"/>
    </location>
</feature>
<dbReference type="InterPro" id="IPR015940">
    <property type="entry name" value="UBA"/>
</dbReference>
<dbReference type="PANTHER" id="PTHR12948:SF3">
    <property type="entry name" value="NEDD8 ULTIMATE BUSTER 1"/>
    <property type="match status" value="1"/>
</dbReference>